<keyword evidence="14" id="KW-1185">Reference proteome</keyword>
<dbReference type="EMBL" id="CDSF01000144">
    <property type="protein sequence ID" value="CEP03303.1"/>
    <property type="molecule type" value="Genomic_DNA"/>
</dbReference>
<keyword evidence="9" id="KW-0067">ATP-binding</keyword>
<dbReference type="NCBIfam" id="TIGR00555">
    <property type="entry name" value="panK_eukar"/>
    <property type="match status" value="1"/>
</dbReference>
<comment type="subcellular location">
    <subcellularLocation>
        <location evidence="2">Cytoplasm</location>
    </subcellularLocation>
</comment>
<dbReference type="STRING" id="37360.A0A0G4J6T5"/>
<keyword evidence="5" id="KW-0963">Cytoplasm</keyword>
<evidence type="ECO:0000256" key="6">
    <source>
        <dbReference type="ARBA" id="ARBA00022679"/>
    </source>
</evidence>
<evidence type="ECO:0000256" key="7">
    <source>
        <dbReference type="ARBA" id="ARBA00022741"/>
    </source>
</evidence>
<gene>
    <name evidence="13" type="ORF">PBRA_003063</name>
</gene>
<evidence type="ECO:0000313" key="13">
    <source>
        <dbReference type="EMBL" id="CEP03303.1"/>
    </source>
</evidence>
<dbReference type="Proteomes" id="UP000039324">
    <property type="component" value="Unassembled WGS sequence"/>
</dbReference>
<dbReference type="GO" id="GO:0005524">
    <property type="term" value="F:ATP binding"/>
    <property type="evidence" value="ECO:0007669"/>
    <property type="project" value="UniProtKB-KW"/>
</dbReference>
<comment type="pathway">
    <text evidence="3">Cofactor biosynthesis; coenzyme A biosynthesis; CoA from (R)-pantothenate: step 1/5.</text>
</comment>
<keyword evidence="8" id="KW-0418">Kinase</keyword>
<sequence>MEGAIEMMRANGLLKTGETLLATGGGAHKFSETIRSRLGLCVVKGDELHCLLWGINFLVQHTRDECYYFANPQRPSMLETAPFDMTQGSAFPYLLVNIGSGVSILKVDSNDSFQRVSGTMMGGGTFWGLCRLLTKCKTFEEAVELASSGDTTKLNMLVRDIYGGAYEAFGLSADTVASAFGLLGVSEEARNSVTEADIARGLLDMIAQNIAQLAYLCARKYHLTRLLFVGNFLRKNPLSMGSISFSIDYWSRGVARALFLRHEGYFGSTGAFFIADDDPVVVPRGALSEDHRTDAQDGRVGRSTNAMPTSE</sequence>
<dbReference type="Gene3D" id="3.30.420.510">
    <property type="match status" value="1"/>
</dbReference>
<dbReference type="CDD" id="cd24122">
    <property type="entry name" value="ASKHA_NBD_PanK-II_Pank1-like"/>
    <property type="match status" value="1"/>
</dbReference>
<evidence type="ECO:0000256" key="4">
    <source>
        <dbReference type="ARBA" id="ARBA00012102"/>
    </source>
</evidence>
<dbReference type="GO" id="GO:0005829">
    <property type="term" value="C:cytosol"/>
    <property type="evidence" value="ECO:0007669"/>
    <property type="project" value="TreeGrafter"/>
</dbReference>
<dbReference type="Gene3D" id="3.30.420.40">
    <property type="match status" value="1"/>
</dbReference>
<keyword evidence="6" id="KW-0808">Transferase</keyword>
<evidence type="ECO:0000256" key="9">
    <source>
        <dbReference type="ARBA" id="ARBA00022840"/>
    </source>
</evidence>
<keyword evidence="7" id="KW-0547">Nucleotide-binding</keyword>
<keyword evidence="10" id="KW-0173">Coenzyme A biosynthesis</keyword>
<feature type="region of interest" description="Disordered" evidence="12">
    <location>
        <begin position="287"/>
        <end position="311"/>
    </location>
</feature>
<evidence type="ECO:0000256" key="3">
    <source>
        <dbReference type="ARBA" id="ARBA00005225"/>
    </source>
</evidence>
<comment type="similarity">
    <text evidence="11">Belongs to the type II pantothenate kinase family.</text>
</comment>
<organism evidence="13 14">
    <name type="scientific">Plasmodiophora brassicae</name>
    <name type="common">Clubroot disease agent</name>
    <dbReference type="NCBI Taxonomy" id="37360"/>
    <lineage>
        <taxon>Eukaryota</taxon>
        <taxon>Sar</taxon>
        <taxon>Rhizaria</taxon>
        <taxon>Endomyxa</taxon>
        <taxon>Phytomyxea</taxon>
        <taxon>Plasmodiophorida</taxon>
        <taxon>Plasmodiophoridae</taxon>
        <taxon>Plasmodiophora</taxon>
    </lineage>
</organism>
<dbReference type="PANTHER" id="PTHR12280">
    <property type="entry name" value="PANTOTHENATE KINASE"/>
    <property type="match status" value="1"/>
</dbReference>
<protein>
    <recommendedName>
        <fullName evidence="4">pantothenate kinase</fullName>
        <ecNumber evidence="4">2.7.1.33</ecNumber>
    </recommendedName>
</protein>
<feature type="compositionally biased region" description="Basic and acidic residues" evidence="12">
    <location>
        <begin position="287"/>
        <end position="300"/>
    </location>
</feature>
<dbReference type="OMA" id="FPSCALH"/>
<dbReference type="Pfam" id="PF03630">
    <property type="entry name" value="Fumble"/>
    <property type="match status" value="1"/>
</dbReference>
<evidence type="ECO:0000256" key="10">
    <source>
        <dbReference type="ARBA" id="ARBA00022993"/>
    </source>
</evidence>
<accession>A0A0G4J6T5</accession>
<dbReference type="SUPFAM" id="SSF53067">
    <property type="entry name" value="Actin-like ATPase domain"/>
    <property type="match status" value="1"/>
</dbReference>
<evidence type="ECO:0000256" key="5">
    <source>
        <dbReference type="ARBA" id="ARBA00022490"/>
    </source>
</evidence>
<dbReference type="EC" id="2.7.1.33" evidence="4"/>
<dbReference type="GO" id="GO:0005634">
    <property type="term" value="C:nucleus"/>
    <property type="evidence" value="ECO:0007669"/>
    <property type="project" value="TreeGrafter"/>
</dbReference>
<comment type="catalytic activity">
    <reaction evidence="1">
        <text>(R)-pantothenate + ATP = (R)-4'-phosphopantothenate + ADP + H(+)</text>
        <dbReference type="Rhea" id="RHEA:16373"/>
        <dbReference type="ChEBI" id="CHEBI:10986"/>
        <dbReference type="ChEBI" id="CHEBI:15378"/>
        <dbReference type="ChEBI" id="CHEBI:29032"/>
        <dbReference type="ChEBI" id="CHEBI:30616"/>
        <dbReference type="ChEBI" id="CHEBI:456216"/>
        <dbReference type="EC" id="2.7.1.33"/>
    </reaction>
</comment>
<proteinExistence type="inferred from homology"/>
<dbReference type="GO" id="GO:0004594">
    <property type="term" value="F:pantothenate kinase activity"/>
    <property type="evidence" value="ECO:0007669"/>
    <property type="project" value="UniProtKB-EC"/>
</dbReference>
<dbReference type="OrthoDB" id="498611at2759"/>
<dbReference type="InterPro" id="IPR004567">
    <property type="entry name" value="Type_II_PanK"/>
</dbReference>
<feature type="compositionally biased region" description="Polar residues" evidence="12">
    <location>
        <begin position="302"/>
        <end position="311"/>
    </location>
</feature>
<dbReference type="InterPro" id="IPR043129">
    <property type="entry name" value="ATPase_NBD"/>
</dbReference>
<evidence type="ECO:0000256" key="12">
    <source>
        <dbReference type="SAM" id="MobiDB-lite"/>
    </source>
</evidence>
<evidence type="ECO:0000256" key="1">
    <source>
        <dbReference type="ARBA" id="ARBA00001206"/>
    </source>
</evidence>
<evidence type="ECO:0000256" key="2">
    <source>
        <dbReference type="ARBA" id="ARBA00004496"/>
    </source>
</evidence>
<reference evidence="13 14" key="1">
    <citation type="submission" date="2015-02" db="EMBL/GenBank/DDBJ databases">
        <authorList>
            <person name="Chooi Y.-H."/>
        </authorList>
    </citation>
    <scope>NUCLEOTIDE SEQUENCE [LARGE SCALE GENOMIC DNA]</scope>
    <source>
        <strain evidence="13">E3</strain>
    </source>
</reference>
<dbReference type="FunFam" id="3.30.420.40:FF:000025">
    <property type="entry name" value="pantothenate kinase 2, mitochondrial"/>
    <property type="match status" value="1"/>
</dbReference>
<evidence type="ECO:0000313" key="14">
    <source>
        <dbReference type="Proteomes" id="UP000039324"/>
    </source>
</evidence>
<dbReference type="GO" id="GO:0015937">
    <property type="term" value="P:coenzyme A biosynthetic process"/>
    <property type="evidence" value="ECO:0007669"/>
    <property type="project" value="UniProtKB-KW"/>
</dbReference>
<evidence type="ECO:0000256" key="11">
    <source>
        <dbReference type="ARBA" id="ARBA00060870"/>
    </source>
</evidence>
<evidence type="ECO:0000256" key="8">
    <source>
        <dbReference type="ARBA" id="ARBA00022777"/>
    </source>
</evidence>
<dbReference type="AlphaFoldDB" id="A0A0G4J6T5"/>
<name>A0A0G4J6T5_PLABS</name>
<dbReference type="PANTHER" id="PTHR12280:SF30">
    <property type="entry name" value="FUMBLE"/>
    <property type="match status" value="1"/>
</dbReference>